<dbReference type="OrthoDB" id="3253540at2"/>
<dbReference type="AlphaFoldDB" id="A0A3S4RGP7"/>
<dbReference type="Pfam" id="PF08666">
    <property type="entry name" value="SAF"/>
    <property type="match status" value="1"/>
</dbReference>
<feature type="domain" description="SAF" evidence="2">
    <location>
        <begin position="62"/>
        <end position="123"/>
    </location>
</feature>
<evidence type="ECO:0000259" key="2">
    <source>
        <dbReference type="SMART" id="SM00858"/>
    </source>
</evidence>
<name>A0A3S4RGP7_9ACTO</name>
<evidence type="ECO:0000313" key="3">
    <source>
        <dbReference type="EMBL" id="VEG29563.1"/>
    </source>
</evidence>
<gene>
    <name evidence="3" type="ORF">NCTC11636_02105</name>
</gene>
<dbReference type="CDD" id="cd11614">
    <property type="entry name" value="SAF_CpaB_FlgA_like"/>
    <property type="match status" value="1"/>
</dbReference>
<dbReference type="EMBL" id="LR134350">
    <property type="protein sequence ID" value="VEG29563.1"/>
    <property type="molecule type" value="Genomic_DNA"/>
</dbReference>
<dbReference type="KEGG" id="ahw:NCTC11636_02105"/>
<dbReference type="RefSeq" id="WP_126383070.1">
    <property type="nucleotide sequence ID" value="NZ_LR134350.1"/>
</dbReference>
<evidence type="ECO:0000313" key="4">
    <source>
        <dbReference type="Proteomes" id="UP000266895"/>
    </source>
</evidence>
<dbReference type="SMART" id="SM00858">
    <property type="entry name" value="SAF"/>
    <property type="match status" value="1"/>
</dbReference>
<evidence type="ECO:0000256" key="1">
    <source>
        <dbReference type="SAM" id="MobiDB-lite"/>
    </source>
</evidence>
<proteinExistence type="predicted"/>
<dbReference type="Proteomes" id="UP000266895">
    <property type="component" value="Chromosome"/>
</dbReference>
<feature type="compositionally biased region" description="Low complexity" evidence="1">
    <location>
        <begin position="1"/>
        <end position="19"/>
    </location>
</feature>
<feature type="region of interest" description="Disordered" evidence="1">
    <location>
        <begin position="1"/>
        <end position="24"/>
    </location>
</feature>
<dbReference type="InterPro" id="IPR013974">
    <property type="entry name" value="SAF"/>
</dbReference>
<reference evidence="3 4" key="1">
    <citation type="submission" date="2018-12" db="EMBL/GenBank/DDBJ databases">
        <authorList>
            <consortium name="Pathogen Informatics"/>
        </authorList>
    </citation>
    <scope>NUCLEOTIDE SEQUENCE [LARGE SCALE GENOMIC DNA]</scope>
    <source>
        <strain evidence="3 4">NCTC11636</strain>
    </source>
</reference>
<keyword evidence="4" id="KW-1185">Reference proteome</keyword>
<organism evidence="3 4">
    <name type="scientific">Actinomyces howellii</name>
    <dbReference type="NCBI Taxonomy" id="52771"/>
    <lineage>
        <taxon>Bacteria</taxon>
        <taxon>Bacillati</taxon>
        <taxon>Actinomycetota</taxon>
        <taxon>Actinomycetes</taxon>
        <taxon>Actinomycetales</taxon>
        <taxon>Actinomycetaceae</taxon>
        <taxon>Actinomyces</taxon>
    </lineage>
</organism>
<sequence>MTRTTRTTRTIQAPEAGPVPAGPPRRPSLILWRHRHLVVAACVGASVVTGLAVLRPQAPEGREVLVVARPVSAGAVLSEHDLETRRVPVSALPQGDLPGQEVVGTRAAIALEEGTVLTASMTSAALTVGLSPTERLVQVPVDVGAELAQPGARVDLIAQSGATGTWGPGAGDPAEAVVCAGARVVLVQVDDEEGTWTMSAPGTKVTLVTLAVPAAHATLVVGAATNGALGIVLSP</sequence>
<protein>
    <submittedName>
        <fullName evidence="3">Flp pilus assembly protein CpaB</fullName>
    </submittedName>
</protein>
<dbReference type="Gene3D" id="3.90.1210.10">
    <property type="entry name" value="Antifreeze-like/N-acetylneuraminic acid synthase C-terminal domain"/>
    <property type="match status" value="1"/>
</dbReference>
<accession>A0A3S4RGP7</accession>